<dbReference type="OrthoDB" id="9059at2157"/>
<dbReference type="PANTHER" id="PTHR43278">
    <property type="entry name" value="NAD(P)H-DEPENDENT FMN-CONTAINING OXIDOREDUCTASE YWQN-RELATED"/>
    <property type="match status" value="1"/>
</dbReference>
<feature type="domain" description="NADPH-dependent FMN reductase-like" evidence="6">
    <location>
        <begin position="4"/>
        <end position="111"/>
    </location>
</feature>
<evidence type="ECO:0000313" key="8">
    <source>
        <dbReference type="Proteomes" id="UP000010824"/>
    </source>
</evidence>
<sequence>MAGRIIGFLGSPLPEGNTARLLDRALKGAEDAGCSVEKISLATLCFEDCQEMFFCKDHETCTMDDDMQELYPKIRDADGIIIATPIMCMGIPGKLKSFMDRCQVFYMAKYLRKESLIPAEKRATRRVLFICISGMKIPETFVGARLTAKAFCDIIDSRYADELLINDMDTLVDVTRHPELLDAAYQKGQALGNALNP</sequence>
<dbReference type="RefSeq" id="WP_015284117.1">
    <property type="nucleotide sequence ID" value="NC_019943.1"/>
</dbReference>
<dbReference type="EMBL" id="CP003167">
    <property type="protein sequence ID" value="AGB01153.1"/>
    <property type="molecule type" value="Genomic_DNA"/>
</dbReference>
<dbReference type="eggNOG" id="arCOG02574">
    <property type="taxonomic scope" value="Archaea"/>
</dbReference>
<dbReference type="InterPro" id="IPR029039">
    <property type="entry name" value="Flavoprotein-like_sf"/>
</dbReference>
<comment type="similarity">
    <text evidence="5">Belongs to the SsuE family. Isf subfamily.</text>
</comment>
<dbReference type="SUPFAM" id="SSF52218">
    <property type="entry name" value="Flavoproteins"/>
    <property type="match status" value="1"/>
</dbReference>
<comment type="cofactor">
    <cofactor evidence="1">
        <name>FMN</name>
        <dbReference type="ChEBI" id="CHEBI:58210"/>
    </cofactor>
</comment>
<dbReference type="Proteomes" id="UP000010824">
    <property type="component" value="Chromosome"/>
</dbReference>
<dbReference type="HOGENOM" id="CLU_050993_4_1_2"/>
<evidence type="ECO:0000256" key="3">
    <source>
        <dbReference type="ARBA" id="ARBA00022630"/>
    </source>
</evidence>
<dbReference type="InParanoid" id="L0HCY7"/>
<reference evidence="7 8" key="2">
    <citation type="journal article" date="2014" name="Genome Announc.">
        <title>Complete Genome Sequence of Methanoregula formicica SMSPT, a Mesophilic Hydrogenotrophic Methanogen Isolated from a Methanogenic Upflow Anaerobic Sludge Blanket Reactor.</title>
        <authorList>
            <person name="Yamamoto K."/>
            <person name="Tamaki H."/>
            <person name="Cadillo-Quiroz H."/>
            <person name="Imachi H."/>
            <person name="Kyrpides N."/>
            <person name="Woyke T."/>
            <person name="Goodwin L."/>
            <person name="Zinder S.H."/>
            <person name="Kamagata Y."/>
            <person name="Liu W.T."/>
        </authorList>
    </citation>
    <scope>NUCLEOTIDE SEQUENCE [LARGE SCALE GENOMIC DNA]</scope>
    <source>
        <strain evidence="8">DSM 22288 / NBRC 105244 / SMSP</strain>
    </source>
</reference>
<evidence type="ECO:0000256" key="2">
    <source>
        <dbReference type="ARBA" id="ARBA00001966"/>
    </source>
</evidence>
<dbReference type="GeneID" id="14308740"/>
<keyword evidence="3" id="KW-0285">Flavoprotein</keyword>
<evidence type="ECO:0000256" key="4">
    <source>
        <dbReference type="ARBA" id="ARBA00022643"/>
    </source>
</evidence>
<reference evidence="8" key="1">
    <citation type="submission" date="2011-12" db="EMBL/GenBank/DDBJ databases">
        <title>Complete sequence of Methanoregula formicicum SMSP.</title>
        <authorList>
            <person name="Lucas S."/>
            <person name="Han J."/>
            <person name="Lapidus A."/>
            <person name="Cheng J.-F."/>
            <person name="Goodwin L."/>
            <person name="Pitluck S."/>
            <person name="Peters L."/>
            <person name="Ovchinnikova G."/>
            <person name="Teshima H."/>
            <person name="Detter J.C."/>
            <person name="Han C."/>
            <person name="Tapia R."/>
            <person name="Land M."/>
            <person name="Hauser L."/>
            <person name="Kyrpides N."/>
            <person name="Ivanova N."/>
            <person name="Pagani I."/>
            <person name="Imachi H."/>
            <person name="Tamaki H."/>
            <person name="Sekiguchi Y."/>
            <person name="Kamagata Y."/>
            <person name="Cadillo-Quiroz H."/>
            <person name="Zinder S."/>
            <person name="Liu W.-T."/>
            <person name="Woyke T."/>
        </authorList>
    </citation>
    <scope>NUCLEOTIDE SEQUENCE [LARGE SCALE GENOMIC DNA]</scope>
    <source>
        <strain evidence="8">DSM 22288 / NBRC 105244 / SMSP</strain>
    </source>
</reference>
<evidence type="ECO:0000313" key="7">
    <source>
        <dbReference type="EMBL" id="AGB01153.1"/>
    </source>
</evidence>
<dbReference type="AlphaFoldDB" id="L0HCY7"/>
<name>L0HCY7_METFS</name>
<comment type="cofactor">
    <cofactor evidence="2">
        <name>[4Fe-4S] cluster</name>
        <dbReference type="ChEBI" id="CHEBI:49883"/>
    </cofactor>
</comment>
<accession>L0HCY7</accession>
<dbReference type="PANTHER" id="PTHR43278:SF2">
    <property type="entry name" value="IRON-SULFUR FLAVOPROTEIN"/>
    <property type="match status" value="1"/>
</dbReference>
<proteinExistence type="inferred from homology"/>
<dbReference type="Gene3D" id="3.40.50.360">
    <property type="match status" value="1"/>
</dbReference>
<gene>
    <name evidence="7" type="ordered locus">Metfor_0067</name>
</gene>
<organism evidence="7 8">
    <name type="scientific">Methanoregula formicica (strain DSM 22288 / NBRC 105244 / SMSP)</name>
    <dbReference type="NCBI Taxonomy" id="593750"/>
    <lineage>
        <taxon>Archaea</taxon>
        <taxon>Methanobacteriati</taxon>
        <taxon>Methanobacteriota</taxon>
        <taxon>Stenosarchaea group</taxon>
        <taxon>Methanomicrobia</taxon>
        <taxon>Methanomicrobiales</taxon>
        <taxon>Methanoregulaceae</taxon>
        <taxon>Methanoregula</taxon>
    </lineage>
</organism>
<evidence type="ECO:0000259" key="6">
    <source>
        <dbReference type="Pfam" id="PF03358"/>
    </source>
</evidence>
<dbReference type="InterPro" id="IPR005025">
    <property type="entry name" value="FMN_Rdtase-like_dom"/>
</dbReference>
<protein>
    <submittedName>
        <fullName evidence="7">NADPH-dependent FMN reductase</fullName>
    </submittedName>
</protein>
<dbReference type="KEGG" id="mfo:Metfor_0067"/>
<dbReference type="Pfam" id="PF03358">
    <property type="entry name" value="FMN_red"/>
    <property type="match status" value="1"/>
</dbReference>
<dbReference type="STRING" id="593750.Metfor_0067"/>
<keyword evidence="4" id="KW-0288">FMN</keyword>
<dbReference type="GO" id="GO:0016491">
    <property type="term" value="F:oxidoreductase activity"/>
    <property type="evidence" value="ECO:0007669"/>
    <property type="project" value="InterPro"/>
</dbReference>
<keyword evidence="8" id="KW-1185">Reference proteome</keyword>
<dbReference type="InterPro" id="IPR051796">
    <property type="entry name" value="ISF_SsuE-like"/>
</dbReference>
<evidence type="ECO:0000256" key="5">
    <source>
        <dbReference type="ARBA" id="ARBA00038292"/>
    </source>
</evidence>
<evidence type="ECO:0000256" key="1">
    <source>
        <dbReference type="ARBA" id="ARBA00001917"/>
    </source>
</evidence>